<evidence type="ECO:0000256" key="7">
    <source>
        <dbReference type="ARBA" id="ARBA00023004"/>
    </source>
</evidence>
<evidence type="ECO:0000256" key="5">
    <source>
        <dbReference type="ARBA" id="ARBA00022723"/>
    </source>
</evidence>
<dbReference type="PANTHER" id="PTHR30352:SF4">
    <property type="entry name" value="PYRUVATE FORMATE-LYASE 2-ACTIVATING ENZYME"/>
    <property type="match status" value="1"/>
</dbReference>
<dbReference type="InterPro" id="IPR017896">
    <property type="entry name" value="4Fe4S_Fe-S-bd"/>
</dbReference>
<dbReference type="RefSeq" id="WP_076342354.1">
    <property type="nucleotide sequence ID" value="NZ_CAJTMI010000022.1"/>
</dbReference>
<comment type="catalytic activity">
    <reaction evidence="9">
        <text>glycyl-[protein] + reduced [flavodoxin] + S-adenosyl-L-methionine = glycin-2-yl radical-[protein] + semiquinone [flavodoxin] + 5'-deoxyadenosine + L-methionine + H(+)</text>
        <dbReference type="Rhea" id="RHEA:61976"/>
        <dbReference type="Rhea" id="RHEA-COMP:10622"/>
        <dbReference type="Rhea" id="RHEA-COMP:14480"/>
        <dbReference type="Rhea" id="RHEA-COMP:15993"/>
        <dbReference type="Rhea" id="RHEA-COMP:15994"/>
        <dbReference type="ChEBI" id="CHEBI:15378"/>
        <dbReference type="ChEBI" id="CHEBI:17319"/>
        <dbReference type="ChEBI" id="CHEBI:29947"/>
        <dbReference type="ChEBI" id="CHEBI:32722"/>
        <dbReference type="ChEBI" id="CHEBI:57618"/>
        <dbReference type="ChEBI" id="CHEBI:57844"/>
        <dbReference type="ChEBI" id="CHEBI:59789"/>
        <dbReference type="ChEBI" id="CHEBI:140311"/>
    </reaction>
</comment>
<keyword evidence="5" id="KW-0479">Metal-binding</keyword>
<evidence type="ECO:0000313" key="12">
    <source>
        <dbReference type="EMBL" id="OLU43869.1"/>
    </source>
</evidence>
<dbReference type="InterPro" id="IPR034457">
    <property type="entry name" value="Organic_radical-activating"/>
</dbReference>
<dbReference type="GO" id="GO:0046872">
    <property type="term" value="F:metal ion binding"/>
    <property type="evidence" value="ECO:0007669"/>
    <property type="project" value="UniProtKB-KW"/>
</dbReference>
<keyword evidence="8" id="KW-0411">Iron-sulfur</keyword>
<dbReference type="GO" id="GO:0051539">
    <property type="term" value="F:4 iron, 4 sulfur cluster binding"/>
    <property type="evidence" value="ECO:0007669"/>
    <property type="project" value="UniProtKB-KW"/>
</dbReference>
<dbReference type="Proteomes" id="UP000186705">
    <property type="component" value="Unassembled WGS sequence"/>
</dbReference>
<gene>
    <name evidence="12" type="ORF">BO225_11415</name>
</gene>
<dbReference type="STRING" id="1862672.BO225_11415"/>
<feature type="domain" description="Radical SAM core" evidence="11">
    <location>
        <begin position="13"/>
        <end position="290"/>
    </location>
</feature>
<dbReference type="PROSITE" id="PS01087">
    <property type="entry name" value="RADICAL_ACTIVATING"/>
    <property type="match status" value="1"/>
</dbReference>
<organism evidence="12 13">
    <name type="scientific">Dubosiella newyorkensis</name>
    <dbReference type="NCBI Taxonomy" id="1862672"/>
    <lineage>
        <taxon>Bacteria</taxon>
        <taxon>Bacillati</taxon>
        <taxon>Bacillota</taxon>
        <taxon>Erysipelotrichia</taxon>
        <taxon>Erysipelotrichales</taxon>
        <taxon>Erysipelotrichaceae</taxon>
        <taxon>Dubosiella</taxon>
    </lineage>
</organism>
<dbReference type="InterPro" id="IPR058240">
    <property type="entry name" value="rSAM_sf"/>
</dbReference>
<dbReference type="SUPFAM" id="SSF102114">
    <property type="entry name" value="Radical SAM enzymes"/>
    <property type="match status" value="1"/>
</dbReference>
<sequence>MIRLSNIERFATHDGPGIRTTLFFKGCHMHCPWCANPETWNFEIELLHDPKKCTQCARCQIVCQKQAIKIENGKWRLQKKQCDQCRKCEEACLNDAITFSGKEYSIEELQSIVAKDRDFYEESHGGITLSGGEVMLQLEEVKTLLKKLKQENYHIALETTGSYPLSSLKQVVEDVDLFLMDFKHLDLEKLEQITGANGAEVIENFQYLAKHYPEKVILRMPVIPRFNADRPTIEAVLDFAREYGIQEVDLLPFHPLGANKWQQLDRLYLYQEEPMMDKEQLKPYIELGKKKGVFVKVGG</sequence>
<comment type="cofactor">
    <cofactor evidence="1">
        <name>[4Fe-4S] cluster</name>
        <dbReference type="ChEBI" id="CHEBI:49883"/>
    </cofactor>
</comment>
<accession>A0A1U7NJM2</accession>
<dbReference type="PROSITE" id="PS51379">
    <property type="entry name" value="4FE4S_FER_2"/>
    <property type="match status" value="2"/>
</dbReference>
<evidence type="ECO:0000256" key="2">
    <source>
        <dbReference type="ARBA" id="ARBA00009777"/>
    </source>
</evidence>
<dbReference type="AlphaFoldDB" id="A0A1U7NJM2"/>
<dbReference type="PANTHER" id="PTHR30352">
    <property type="entry name" value="PYRUVATE FORMATE-LYASE-ACTIVATING ENZYME"/>
    <property type="match status" value="1"/>
</dbReference>
<evidence type="ECO:0000313" key="13">
    <source>
        <dbReference type="Proteomes" id="UP000186705"/>
    </source>
</evidence>
<dbReference type="PIRSF" id="PIRSF000371">
    <property type="entry name" value="PFL_act_enz"/>
    <property type="match status" value="1"/>
</dbReference>
<evidence type="ECO:0000256" key="3">
    <source>
        <dbReference type="ARBA" id="ARBA00022485"/>
    </source>
</evidence>
<keyword evidence="7" id="KW-0408">Iron</keyword>
<dbReference type="InterPro" id="IPR013785">
    <property type="entry name" value="Aldolase_TIM"/>
</dbReference>
<evidence type="ECO:0000256" key="4">
    <source>
        <dbReference type="ARBA" id="ARBA00022691"/>
    </source>
</evidence>
<feature type="domain" description="4Fe-4S ferredoxin-type" evidence="10">
    <location>
        <begin position="74"/>
        <end position="102"/>
    </location>
</feature>
<evidence type="ECO:0000259" key="10">
    <source>
        <dbReference type="PROSITE" id="PS51379"/>
    </source>
</evidence>
<comment type="caution">
    <text evidence="12">The sequence shown here is derived from an EMBL/GenBank/DDBJ whole genome shotgun (WGS) entry which is preliminary data.</text>
</comment>
<dbReference type="InterPro" id="IPR001989">
    <property type="entry name" value="Radical_activat_CS"/>
</dbReference>
<dbReference type="InterPro" id="IPR012839">
    <property type="entry name" value="Organic_radical_activase"/>
</dbReference>
<dbReference type="Gene3D" id="3.30.70.20">
    <property type="match status" value="1"/>
</dbReference>
<dbReference type="InterPro" id="IPR040074">
    <property type="entry name" value="BssD/PflA/YjjW"/>
</dbReference>
<evidence type="ECO:0000256" key="6">
    <source>
        <dbReference type="ARBA" id="ARBA00023002"/>
    </source>
</evidence>
<keyword evidence="3" id="KW-0004">4Fe-4S</keyword>
<dbReference type="OrthoDB" id="9782387at2"/>
<evidence type="ECO:0000256" key="8">
    <source>
        <dbReference type="ARBA" id="ARBA00023014"/>
    </source>
</evidence>
<keyword evidence="6" id="KW-0560">Oxidoreductase</keyword>
<evidence type="ECO:0000256" key="9">
    <source>
        <dbReference type="ARBA" id="ARBA00047365"/>
    </source>
</evidence>
<dbReference type="SFLD" id="SFLDG01118">
    <property type="entry name" value="activating_enzymes__group_2"/>
    <property type="match status" value="1"/>
</dbReference>
<dbReference type="SFLD" id="SFLDS00029">
    <property type="entry name" value="Radical_SAM"/>
    <property type="match status" value="1"/>
</dbReference>
<keyword evidence="13" id="KW-1185">Reference proteome</keyword>
<proteinExistence type="inferred from homology"/>
<feature type="domain" description="4Fe-4S ferredoxin-type" evidence="10">
    <location>
        <begin position="44"/>
        <end position="73"/>
    </location>
</feature>
<dbReference type="SUPFAM" id="SSF54862">
    <property type="entry name" value="4Fe-4S ferredoxins"/>
    <property type="match status" value="1"/>
</dbReference>
<dbReference type="SFLD" id="SFLDG01066">
    <property type="entry name" value="organic_radical-activating_enz"/>
    <property type="match status" value="1"/>
</dbReference>
<reference evidence="12 13" key="1">
    <citation type="submission" date="2016-11" db="EMBL/GenBank/DDBJ databases">
        <title>Description of two novel members of the family Erysipelotrichaceae: Ileibacterium lipovorans gen. nov., sp. nov. and Dubosiella newyorkensis, gen. nov., sp. nov.</title>
        <authorList>
            <person name="Cox L.M."/>
            <person name="Sohn J."/>
            <person name="Tyrrell K.L."/>
            <person name="Citron D.M."/>
            <person name="Lawson P.A."/>
            <person name="Patel N.B."/>
            <person name="Iizumi T."/>
            <person name="Perez-Perez G.I."/>
            <person name="Goldstein E.J."/>
            <person name="Blaser M.J."/>
        </authorList>
    </citation>
    <scope>NUCLEOTIDE SEQUENCE [LARGE SCALE GENOMIC DNA]</scope>
    <source>
        <strain evidence="12 13">NYU-BL-A4</strain>
    </source>
</reference>
<evidence type="ECO:0000256" key="1">
    <source>
        <dbReference type="ARBA" id="ARBA00001966"/>
    </source>
</evidence>
<dbReference type="GeneID" id="78276537"/>
<protein>
    <submittedName>
        <fullName evidence="12">Glycyl-radical enzyme activating protein</fullName>
    </submittedName>
</protein>
<evidence type="ECO:0000259" key="11">
    <source>
        <dbReference type="PROSITE" id="PS51918"/>
    </source>
</evidence>
<comment type="similarity">
    <text evidence="2">Belongs to the organic radical-activating enzymes family.</text>
</comment>
<dbReference type="GO" id="GO:0016491">
    <property type="term" value="F:oxidoreductase activity"/>
    <property type="evidence" value="ECO:0007669"/>
    <property type="project" value="UniProtKB-KW"/>
</dbReference>
<dbReference type="Pfam" id="PF13353">
    <property type="entry name" value="Fer4_12"/>
    <property type="match status" value="1"/>
</dbReference>
<dbReference type="InterPro" id="IPR007197">
    <property type="entry name" value="rSAM"/>
</dbReference>
<dbReference type="EMBL" id="MPKA01000139">
    <property type="protein sequence ID" value="OLU43869.1"/>
    <property type="molecule type" value="Genomic_DNA"/>
</dbReference>
<dbReference type="Gene3D" id="3.20.20.70">
    <property type="entry name" value="Aldolase class I"/>
    <property type="match status" value="1"/>
</dbReference>
<name>A0A1U7NJM2_9FIRM</name>
<dbReference type="PROSITE" id="PS51918">
    <property type="entry name" value="RADICAL_SAM"/>
    <property type="match status" value="1"/>
</dbReference>
<dbReference type="NCBIfam" id="TIGR02494">
    <property type="entry name" value="PFLE_PFLC"/>
    <property type="match status" value="1"/>
</dbReference>
<keyword evidence="4" id="KW-0949">S-adenosyl-L-methionine</keyword>